<gene>
    <name evidence="3" type="ORF">KVH32_34895</name>
</gene>
<protein>
    <submittedName>
        <fullName evidence="3">ParB/RepB/Spo0J family partition protein</fullName>
    </submittedName>
</protein>
<dbReference type="Proteomes" id="UP000758701">
    <property type="component" value="Unassembled WGS sequence"/>
</dbReference>
<evidence type="ECO:0000313" key="4">
    <source>
        <dbReference type="Proteomes" id="UP000758701"/>
    </source>
</evidence>
<dbReference type="Gene3D" id="3.90.1530.10">
    <property type="entry name" value="Conserved hypothetical protein from pyrococcus furiosus pfu- 392566-001, ParB domain"/>
    <property type="match status" value="1"/>
</dbReference>
<accession>A0ABS7WEB4</accession>
<proteinExistence type="predicted"/>
<evidence type="ECO:0000259" key="2">
    <source>
        <dbReference type="SMART" id="SM00470"/>
    </source>
</evidence>
<feature type="region of interest" description="Disordered" evidence="1">
    <location>
        <begin position="231"/>
        <end position="262"/>
    </location>
</feature>
<name>A0ABS7WEB4_STROV</name>
<dbReference type="EMBL" id="JAHSTP010000026">
    <property type="protein sequence ID" value="MBZ6156302.1"/>
    <property type="molecule type" value="Genomic_DNA"/>
</dbReference>
<comment type="caution">
    <text evidence="3">The sequence shown here is derived from an EMBL/GenBank/DDBJ whole genome shotgun (WGS) entry which is preliminary data.</text>
</comment>
<organism evidence="3 4">
    <name type="scientific">Streptomyces olivaceus</name>
    <dbReference type="NCBI Taxonomy" id="47716"/>
    <lineage>
        <taxon>Bacteria</taxon>
        <taxon>Bacillati</taxon>
        <taxon>Actinomycetota</taxon>
        <taxon>Actinomycetes</taxon>
        <taxon>Kitasatosporales</taxon>
        <taxon>Streptomycetaceae</taxon>
        <taxon>Streptomyces</taxon>
    </lineage>
</organism>
<dbReference type="InterPro" id="IPR003115">
    <property type="entry name" value="ParB_N"/>
</dbReference>
<feature type="domain" description="ParB-like N-terminal" evidence="2">
    <location>
        <begin position="37"/>
        <end position="121"/>
    </location>
</feature>
<keyword evidence="4" id="KW-1185">Reference proteome</keyword>
<dbReference type="SUPFAM" id="SSF110849">
    <property type="entry name" value="ParB/Sulfiredoxin"/>
    <property type="match status" value="1"/>
</dbReference>
<evidence type="ECO:0000256" key="1">
    <source>
        <dbReference type="SAM" id="MobiDB-lite"/>
    </source>
</evidence>
<evidence type="ECO:0000313" key="3">
    <source>
        <dbReference type="EMBL" id="MBZ6156302.1"/>
    </source>
</evidence>
<sequence length="345" mass="37721">MLNAHAASPHEECTASRLEFPQPVPPETKEPHTGNAELVATSSLLPADSPRTKGFDEDHVRALADVLESLPPLLVDRSSLRVIDGMHRLLAARFKGHAHVRVQFYDGDSDQAFLHSVQLNVQHGLPLSRSDRRAAAERIFRTHPQLSDRAIAAIAGLATKTVASLRLKVIDCSSSDVRVGQDGRRRPVNNADGRLAASRVIALRPEASLREIAREAGISVGSAHNVRERIRQGQDPLPDSMRKKALRNAPTPPPPTAPPRVTGRTAAQDMQEVLQRLCQDPSLRYTESGRSLLRWLGSSTVIPAEFPVPLKQVPPHCAMSVSRLARSCAEAWLELALRLESGISH</sequence>
<feature type="region of interest" description="Disordered" evidence="1">
    <location>
        <begin position="1"/>
        <end position="33"/>
    </location>
</feature>
<dbReference type="InterPro" id="IPR036086">
    <property type="entry name" value="ParB/Sulfiredoxin_sf"/>
</dbReference>
<reference evidence="3 4" key="1">
    <citation type="submission" date="2021-06" db="EMBL/GenBank/DDBJ databases">
        <title>Ecological speciation of a Streptomyces species isolated from different habitats and geographic origins.</title>
        <authorList>
            <person name="Wang J."/>
        </authorList>
    </citation>
    <scope>NUCLEOTIDE SEQUENCE [LARGE SCALE GENOMIC DNA]</scope>
    <source>
        <strain evidence="3 4">FXJ8.012</strain>
    </source>
</reference>
<dbReference type="SMART" id="SM00470">
    <property type="entry name" value="ParB"/>
    <property type="match status" value="1"/>
</dbReference>